<dbReference type="InterPro" id="IPR001138">
    <property type="entry name" value="Zn2Cys6_DnaBD"/>
</dbReference>
<dbReference type="Gene3D" id="4.10.240.10">
    <property type="entry name" value="Zn(2)-C6 fungal-type DNA-binding domain"/>
    <property type="match status" value="1"/>
</dbReference>
<proteinExistence type="predicted"/>
<dbReference type="GO" id="GO:0008270">
    <property type="term" value="F:zinc ion binding"/>
    <property type="evidence" value="ECO:0007669"/>
    <property type="project" value="InterPro"/>
</dbReference>
<evidence type="ECO:0000256" key="5">
    <source>
        <dbReference type="SAM" id="MobiDB-lite"/>
    </source>
</evidence>
<sequence length="826" mass="91165">MASAEMPDAEPPLTFDAPWDSHTNHLLWREYNAILTPSILPFWPSGSNHEDDLNNARCSPITLPLTPFELNYEDDQNSTLDSNPDDKASPEQPAPQTIQSGLVPINTVLDADPQAPRTEGASYIRTSRTQTHSCDQCRASKRACDLRWTVGTKDKLPSSPCGTCLTRGLKCTTTWLSSRQAERQARKRLGRSSVSHERNATSEAGVATDKQRSLQGSLYAMATCVSAPEANLVRQLTSRETCSLQFNLYVDVIDMPVSQCLLQGSMPPAYSLGVAALTPVSNSLHLRGHWERATSWVKTCWETNATSWTSTASAPYVFHTASVLDALFQRRDAHMSQASAAKHDASITQTYKWVAIATATQFVVHRVDGKGEHRLDSSASLPYSRDIAYAAWRHAKQTVFGNISATTSFRLAVSLLLFGQIVPPPEQDDESCAYEEDSAYARCEGIRRIHQLCAQARALLLESESNAPKPTAGPRHPAQMLPLEGKKHLLELIGALEWLATIANATAIAMSRGKICPLPTENTLLNLDNFTKETDQVQQLKLSPLSGTHADEPEIDNAIVLRAKTEEMNVVTMWNRGPPTMFQAVRKAGSFVVLLYKAVASLTVVARDFREGKVNCNVIKRSCTAARTVMELWRSCFGILDTTLTRRLEESHTDLRRLFFFCSNDADLAILLLYEVIRNLESLVSRQPSTPAVESLIDDLRSMRPFYAEQRLLSAVNISMFALTNKNISSPGLQGTSGLKAHIQDIGAHPYPPIMVYAHTLAAKAFAEEIAASIARFDMKRASALDMSLETCLEGLKMLEQCLVTFPSVLNFDDEVTESTVSRFAG</sequence>
<feature type="region of interest" description="Disordered" evidence="5">
    <location>
        <begin position="72"/>
        <end position="103"/>
    </location>
</feature>
<evidence type="ECO:0000256" key="1">
    <source>
        <dbReference type="ARBA" id="ARBA00023015"/>
    </source>
</evidence>
<dbReference type="VEuPathDB" id="FungiDB:Z520_05931"/>
<feature type="domain" description="Zn(2)-C6 fungal-type" evidence="6">
    <location>
        <begin position="133"/>
        <end position="173"/>
    </location>
</feature>
<keyword evidence="3" id="KW-0804">Transcription</keyword>
<dbReference type="SMART" id="SM00066">
    <property type="entry name" value="GAL4"/>
    <property type="match status" value="1"/>
</dbReference>
<feature type="region of interest" description="Disordered" evidence="5">
    <location>
        <begin position="182"/>
        <end position="207"/>
    </location>
</feature>
<dbReference type="RefSeq" id="XP_016632753.1">
    <property type="nucleotide sequence ID" value="XM_016776434.1"/>
</dbReference>
<keyword evidence="1" id="KW-0805">Transcription regulation</keyword>
<gene>
    <name evidence="7" type="ORF">Z520_05931</name>
</gene>
<evidence type="ECO:0000256" key="4">
    <source>
        <dbReference type="ARBA" id="ARBA00023242"/>
    </source>
</evidence>
<evidence type="ECO:0000259" key="6">
    <source>
        <dbReference type="PROSITE" id="PS50048"/>
    </source>
</evidence>
<name>A0A0D2H9S1_9EURO</name>
<dbReference type="Proteomes" id="UP000053411">
    <property type="component" value="Unassembled WGS sequence"/>
</dbReference>
<dbReference type="GO" id="GO:0000981">
    <property type="term" value="F:DNA-binding transcription factor activity, RNA polymerase II-specific"/>
    <property type="evidence" value="ECO:0007669"/>
    <property type="project" value="InterPro"/>
</dbReference>
<protein>
    <recommendedName>
        <fullName evidence="6">Zn(2)-C6 fungal-type domain-containing protein</fullName>
    </recommendedName>
</protein>
<evidence type="ECO:0000256" key="3">
    <source>
        <dbReference type="ARBA" id="ARBA00023163"/>
    </source>
</evidence>
<accession>A0A0D2H9S1</accession>
<dbReference type="Pfam" id="PF00172">
    <property type="entry name" value="Zn_clus"/>
    <property type="match status" value="1"/>
</dbReference>
<dbReference type="OrthoDB" id="2123952at2759"/>
<keyword evidence="8" id="KW-1185">Reference proteome</keyword>
<dbReference type="PROSITE" id="PS50048">
    <property type="entry name" value="ZN2_CY6_FUNGAL_2"/>
    <property type="match status" value="1"/>
</dbReference>
<dbReference type="CDD" id="cd00067">
    <property type="entry name" value="GAL4"/>
    <property type="match status" value="1"/>
</dbReference>
<evidence type="ECO:0000313" key="8">
    <source>
        <dbReference type="Proteomes" id="UP000053411"/>
    </source>
</evidence>
<dbReference type="STRING" id="1442371.A0A0D2H9S1"/>
<organism evidence="7 8">
    <name type="scientific">Fonsecaea multimorphosa CBS 102226</name>
    <dbReference type="NCBI Taxonomy" id="1442371"/>
    <lineage>
        <taxon>Eukaryota</taxon>
        <taxon>Fungi</taxon>
        <taxon>Dikarya</taxon>
        <taxon>Ascomycota</taxon>
        <taxon>Pezizomycotina</taxon>
        <taxon>Eurotiomycetes</taxon>
        <taxon>Chaetothyriomycetidae</taxon>
        <taxon>Chaetothyriales</taxon>
        <taxon>Herpotrichiellaceae</taxon>
        <taxon>Fonsecaea</taxon>
    </lineage>
</organism>
<evidence type="ECO:0000313" key="7">
    <source>
        <dbReference type="EMBL" id="KIX98630.1"/>
    </source>
</evidence>
<keyword evidence="4" id="KW-0539">Nucleus</keyword>
<dbReference type="InterPro" id="IPR036864">
    <property type="entry name" value="Zn2-C6_fun-type_DNA-bd_sf"/>
</dbReference>
<dbReference type="GeneID" id="27711677"/>
<dbReference type="SUPFAM" id="SSF57701">
    <property type="entry name" value="Zn2/Cys6 DNA-binding domain"/>
    <property type="match status" value="1"/>
</dbReference>
<keyword evidence="2" id="KW-0238">DNA-binding</keyword>
<dbReference type="EMBL" id="KN848071">
    <property type="protein sequence ID" value="KIX98630.1"/>
    <property type="molecule type" value="Genomic_DNA"/>
</dbReference>
<dbReference type="GO" id="GO:0003677">
    <property type="term" value="F:DNA binding"/>
    <property type="evidence" value="ECO:0007669"/>
    <property type="project" value="UniProtKB-KW"/>
</dbReference>
<reference evidence="7 8" key="1">
    <citation type="submission" date="2015-01" db="EMBL/GenBank/DDBJ databases">
        <title>The Genome Sequence of Fonsecaea multimorphosa CBS 102226.</title>
        <authorList>
            <consortium name="The Broad Institute Genomics Platform"/>
            <person name="Cuomo C."/>
            <person name="de Hoog S."/>
            <person name="Gorbushina A."/>
            <person name="Stielow B."/>
            <person name="Teixiera M."/>
            <person name="Abouelleil A."/>
            <person name="Chapman S.B."/>
            <person name="Priest M."/>
            <person name="Young S.K."/>
            <person name="Wortman J."/>
            <person name="Nusbaum C."/>
            <person name="Birren B."/>
        </authorList>
    </citation>
    <scope>NUCLEOTIDE SEQUENCE [LARGE SCALE GENOMIC DNA]</scope>
    <source>
        <strain evidence="7 8">CBS 102226</strain>
    </source>
</reference>
<evidence type="ECO:0000256" key="2">
    <source>
        <dbReference type="ARBA" id="ARBA00023125"/>
    </source>
</evidence>
<dbReference type="AlphaFoldDB" id="A0A0D2H9S1"/>